<evidence type="ECO:0000256" key="1">
    <source>
        <dbReference type="SAM" id="MobiDB-lite"/>
    </source>
</evidence>
<name>A0AAP0K769_9MAGN</name>
<feature type="region of interest" description="Disordered" evidence="1">
    <location>
        <begin position="66"/>
        <end position="137"/>
    </location>
</feature>
<evidence type="ECO:0000313" key="2">
    <source>
        <dbReference type="EMBL" id="KAK9145875.1"/>
    </source>
</evidence>
<keyword evidence="3" id="KW-1185">Reference proteome</keyword>
<dbReference type="Proteomes" id="UP001417504">
    <property type="component" value="Unassembled WGS sequence"/>
</dbReference>
<gene>
    <name evidence="2" type="ORF">Sjap_005778</name>
</gene>
<reference evidence="2 3" key="1">
    <citation type="submission" date="2024-01" db="EMBL/GenBank/DDBJ databases">
        <title>Genome assemblies of Stephania.</title>
        <authorList>
            <person name="Yang L."/>
        </authorList>
    </citation>
    <scope>NUCLEOTIDE SEQUENCE [LARGE SCALE GENOMIC DNA]</scope>
    <source>
        <strain evidence="2">QJT</strain>
        <tissue evidence="2">Leaf</tissue>
    </source>
</reference>
<sequence length="137" mass="16405">MLLFKFGVFEVGLINHLSWNRICGKWRCIVDFEFLKKILCDPRIGFVLGVLCEIWRIWRSSMDRESIGVEERRRLKRKKKKKKKKKRKPRRKSSLLYQRRFRLGRDARAVRVRPPNRADRPQGGQPPPDRTGPVRAH</sequence>
<dbReference type="AlphaFoldDB" id="A0AAP0K769"/>
<comment type="caution">
    <text evidence="2">The sequence shown here is derived from an EMBL/GenBank/DDBJ whole genome shotgun (WGS) entry which is preliminary data.</text>
</comment>
<feature type="compositionally biased region" description="Basic residues" evidence="1">
    <location>
        <begin position="74"/>
        <end position="93"/>
    </location>
</feature>
<protein>
    <submittedName>
        <fullName evidence="2">Uncharacterized protein</fullName>
    </submittedName>
</protein>
<organism evidence="2 3">
    <name type="scientific">Stephania japonica</name>
    <dbReference type="NCBI Taxonomy" id="461633"/>
    <lineage>
        <taxon>Eukaryota</taxon>
        <taxon>Viridiplantae</taxon>
        <taxon>Streptophyta</taxon>
        <taxon>Embryophyta</taxon>
        <taxon>Tracheophyta</taxon>
        <taxon>Spermatophyta</taxon>
        <taxon>Magnoliopsida</taxon>
        <taxon>Ranunculales</taxon>
        <taxon>Menispermaceae</taxon>
        <taxon>Menispermoideae</taxon>
        <taxon>Cissampelideae</taxon>
        <taxon>Stephania</taxon>
    </lineage>
</organism>
<proteinExistence type="predicted"/>
<dbReference type="EMBL" id="JBBNAE010000002">
    <property type="protein sequence ID" value="KAK9145875.1"/>
    <property type="molecule type" value="Genomic_DNA"/>
</dbReference>
<evidence type="ECO:0000313" key="3">
    <source>
        <dbReference type="Proteomes" id="UP001417504"/>
    </source>
</evidence>
<accession>A0AAP0K769</accession>